<accession>A0ABY6U797</accession>
<dbReference type="EMBL" id="CABFNS010000761">
    <property type="protein sequence ID" value="VUC27005.1"/>
    <property type="molecule type" value="Genomic_DNA"/>
</dbReference>
<reference evidence="2 3" key="1">
    <citation type="submission" date="2019-06" db="EMBL/GenBank/DDBJ databases">
        <authorList>
            <person name="Broberg M."/>
        </authorList>
    </citation>
    <scope>NUCLEOTIDE SEQUENCE [LARGE SCALE GENOMIC DNA]</scope>
</reference>
<proteinExistence type="predicted"/>
<organism evidence="2 3">
    <name type="scientific">Bionectria ochroleuca</name>
    <name type="common">Gliocladium roseum</name>
    <dbReference type="NCBI Taxonomy" id="29856"/>
    <lineage>
        <taxon>Eukaryota</taxon>
        <taxon>Fungi</taxon>
        <taxon>Dikarya</taxon>
        <taxon>Ascomycota</taxon>
        <taxon>Pezizomycotina</taxon>
        <taxon>Sordariomycetes</taxon>
        <taxon>Hypocreomycetidae</taxon>
        <taxon>Hypocreales</taxon>
        <taxon>Bionectriaceae</taxon>
        <taxon>Clonostachys</taxon>
    </lineage>
</organism>
<keyword evidence="1" id="KW-0732">Signal</keyword>
<comment type="caution">
    <text evidence="2">The sequence shown here is derived from an EMBL/GenBank/DDBJ whole genome shotgun (WGS) entry which is preliminary data.</text>
</comment>
<dbReference type="Proteomes" id="UP000766486">
    <property type="component" value="Unassembled WGS sequence"/>
</dbReference>
<evidence type="ECO:0000256" key="1">
    <source>
        <dbReference type="SAM" id="SignalP"/>
    </source>
</evidence>
<gene>
    <name evidence="2" type="ORF">CLO192961_LOCUS200258</name>
</gene>
<evidence type="ECO:0008006" key="4">
    <source>
        <dbReference type="Google" id="ProtNLM"/>
    </source>
</evidence>
<keyword evidence="3" id="KW-1185">Reference proteome</keyword>
<evidence type="ECO:0000313" key="2">
    <source>
        <dbReference type="EMBL" id="VUC27005.1"/>
    </source>
</evidence>
<feature type="signal peptide" evidence="1">
    <location>
        <begin position="1"/>
        <end position="21"/>
    </location>
</feature>
<feature type="chain" id="PRO_5047469860" description="Secreted protein" evidence="1">
    <location>
        <begin position="22"/>
        <end position="69"/>
    </location>
</feature>
<name>A0ABY6U797_BIOOC</name>
<protein>
    <recommendedName>
        <fullName evidence="4">Secreted protein</fullName>
    </recommendedName>
</protein>
<sequence length="69" mass="7828">MILYTLLGQTVSLIRVLLLDAQVEMDQGAYIMHLCYRTTTDFTNDTIHAATIAKATITQRLLLMPMRLT</sequence>
<evidence type="ECO:0000313" key="3">
    <source>
        <dbReference type="Proteomes" id="UP000766486"/>
    </source>
</evidence>